<sequence length="260" mass="28554">MCFGGAGGVMLGSVLAYKVELQASDLAGYVVNTTYPNMTIVRCAAVASRQENSTFCLTTSRDCIVTNASITPYYNNSDGNGYHRCYTTSKPLFDKAAALLDCSMNGNCCPQPFLNVTNVGCVYSPSFWWFPVLSHGLARKMCQSMWPTGDLYIKPTNYPALVSYLQSKGQSDVWVGATRIGTTNAFQWSDGSTVVASDYGVFQTLIPYMPPILFPQPDKQGFPPRPFGTADCLLVYTNQNVNKLGDEFCDMLKPYLCQIP</sequence>
<proteinExistence type="predicted"/>
<keyword evidence="1" id="KW-0732">Signal</keyword>
<dbReference type="Gene3D" id="3.10.100.10">
    <property type="entry name" value="Mannose-Binding Protein A, subunit A"/>
    <property type="match status" value="1"/>
</dbReference>
<evidence type="ECO:0000256" key="1">
    <source>
        <dbReference type="SAM" id="SignalP"/>
    </source>
</evidence>
<dbReference type="KEGG" id="hazt:108667995"/>
<dbReference type="GeneID" id="108667995"/>
<evidence type="ECO:0000313" key="4">
    <source>
        <dbReference type="RefSeq" id="XP_018010605.1"/>
    </source>
</evidence>
<dbReference type="PROSITE" id="PS50041">
    <property type="entry name" value="C_TYPE_LECTIN_2"/>
    <property type="match status" value="1"/>
</dbReference>
<evidence type="ECO:0000313" key="3">
    <source>
        <dbReference type="Proteomes" id="UP000694843"/>
    </source>
</evidence>
<protein>
    <submittedName>
        <fullName evidence="4">Uncharacterized protein LOC108667995</fullName>
    </submittedName>
</protein>
<name>A0A8B7NAK0_HYAAZ</name>
<dbReference type="OrthoDB" id="6391144at2759"/>
<dbReference type="Proteomes" id="UP000694843">
    <property type="component" value="Unplaced"/>
</dbReference>
<dbReference type="AlphaFoldDB" id="A0A8B7NAK0"/>
<dbReference type="InterPro" id="IPR016187">
    <property type="entry name" value="CTDL_fold"/>
</dbReference>
<organism evidence="3 4">
    <name type="scientific">Hyalella azteca</name>
    <name type="common">Amphipod</name>
    <dbReference type="NCBI Taxonomy" id="294128"/>
    <lineage>
        <taxon>Eukaryota</taxon>
        <taxon>Metazoa</taxon>
        <taxon>Ecdysozoa</taxon>
        <taxon>Arthropoda</taxon>
        <taxon>Crustacea</taxon>
        <taxon>Multicrustacea</taxon>
        <taxon>Malacostraca</taxon>
        <taxon>Eumalacostraca</taxon>
        <taxon>Peracarida</taxon>
        <taxon>Amphipoda</taxon>
        <taxon>Senticaudata</taxon>
        <taxon>Talitrida</taxon>
        <taxon>Talitroidea</taxon>
        <taxon>Hyalellidae</taxon>
        <taxon>Hyalella</taxon>
    </lineage>
</organism>
<dbReference type="InterPro" id="IPR016186">
    <property type="entry name" value="C-type_lectin-like/link_sf"/>
</dbReference>
<keyword evidence="3" id="KW-1185">Reference proteome</keyword>
<dbReference type="RefSeq" id="XP_018010605.1">
    <property type="nucleotide sequence ID" value="XM_018155116.2"/>
</dbReference>
<feature type="chain" id="PRO_5034656614" evidence="1">
    <location>
        <begin position="17"/>
        <end position="260"/>
    </location>
</feature>
<accession>A0A8B7NAK0</accession>
<dbReference type="InterPro" id="IPR001304">
    <property type="entry name" value="C-type_lectin-like"/>
</dbReference>
<gene>
    <name evidence="4" type="primary">LOC108667995</name>
</gene>
<feature type="signal peptide" evidence="1">
    <location>
        <begin position="1"/>
        <end position="16"/>
    </location>
</feature>
<dbReference type="CDD" id="cd00037">
    <property type="entry name" value="CLECT"/>
    <property type="match status" value="1"/>
</dbReference>
<dbReference type="Pfam" id="PF00059">
    <property type="entry name" value="Lectin_C"/>
    <property type="match status" value="1"/>
</dbReference>
<feature type="domain" description="C-type lectin" evidence="2">
    <location>
        <begin position="138"/>
        <end position="258"/>
    </location>
</feature>
<evidence type="ECO:0000259" key="2">
    <source>
        <dbReference type="PROSITE" id="PS50041"/>
    </source>
</evidence>
<reference evidence="4" key="1">
    <citation type="submission" date="2025-08" db="UniProtKB">
        <authorList>
            <consortium name="RefSeq"/>
        </authorList>
    </citation>
    <scope>IDENTIFICATION</scope>
    <source>
        <tissue evidence="4">Whole organism</tissue>
    </source>
</reference>
<dbReference type="SUPFAM" id="SSF56436">
    <property type="entry name" value="C-type lectin-like"/>
    <property type="match status" value="1"/>
</dbReference>